<dbReference type="EMBL" id="KJ124640">
    <property type="protein sequence ID" value="AJD25289.1"/>
    <property type="molecule type" value="Transcribed_RNA"/>
</dbReference>
<accession>A0A0C4W5W3</accession>
<dbReference type="AlphaFoldDB" id="A0A0C4W5W3"/>
<keyword evidence="1" id="KW-0732">Signal</keyword>
<reference evidence="2" key="1">
    <citation type="journal article" date="2014" name="J. Venom Res.">
        <title>Plectreurys tristis venome: A proteomic and transcriptomic analysis.</title>
        <authorList>
            <person name="Zobel-Thropp P.A."/>
            <person name="Thomas E.Z."/>
            <person name="David C.L."/>
            <person name="Breci L.A."/>
            <person name="Binford G.J."/>
        </authorList>
    </citation>
    <scope>NUCLEOTIDE SEQUENCE</scope>
    <source>
        <tissue evidence="2">Venom gland</tissue>
    </source>
</reference>
<dbReference type="PANTHER" id="PTHR33964:SF1">
    <property type="entry name" value="RE45066P"/>
    <property type="match status" value="1"/>
</dbReference>
<evidence type="ECO:0000313" key="2">
    <source>
        <dbReference type="EMBL" id="AJD25289.1"/>
    </source>
</evidence>
<evidence type="ECO:0000256" key="1">
    <source>
        <dbReference type="SAM" id="SignalP"/>
    </source>
</evidence>
<sequence>MKLSVFAILLVAFVAKEVASQACHMREIDLCMAIGMFHYQSNGVPEDEEKVEEFCETYKEVMGCMGNCSDKCLSPLQKELVGLFAGADEPATRLCTPGSEDRAKYLKHAACLAEAATNDEFKAAMRDLQVSLEKIFDVPFHDRLPGLCCGLRRFNYDIDANTERSCGAEAVEMTRYILNMLTTDLPDVICQRFDPASDECRAVLPPPGTPGKGAAGKSQLGRLLDTMFGNM</sequence>
<feature type="chain" id="PRO_5002173085" evidence="1">
    <location>
        <begin position="21"/>
        <end position="231"/>
    </location>
</feature>
<dbReference type="PANTHER" id="PTHR33964">
    <property type="entry name" value="RE45066P-RELATED"/>
    <property type="match status" value="1"/>
</dbReference>
<proteinExistence type="predicted"/>
<feature type="signal peptide" evidence="1">
    <location>
        <begin position="1"/>
        <end position="20"/>
    </location>
</feature>
<protein>
    <submittedName>
        <fullName evidence="2">Clone 936 transcribed RNA sequence</fullName>
    </submittedName>
</protein>
<name>A0A0C4W5W3_PLETR</name>
<organism evidence="2">
    <name type="scientific">Plectreurys tristis</name>
    <name type="common">Spider</name>
    <name type="synonym">Plectreurys bispinosus</name>
    <dbReference type="NCBI Taxonomy" id="33319"/>
    <lineage>
        <taxon>Eukaryota</taxon>
        <taxon>Metazoa</taxon>
        <taxon>Ecdysozoa</taxon>
        <taxon>Arthropoda</taxon>
        <taxon>Chelicerata</taxon>
        <taxon>Arachnida</taxon>
        <taxon>Araneae</taxon>
        <taxon>Araneomorphae</taxon>
        <taxon>Haplogynae</taxon>
        <taxon>Pholcoidea</taxon>
        <taxon>Plectreuridae</taxon>
        <taxon>Plectreurys</taxon>
    </lineage>
</organism>